<organism evidence="5 6">
    <name type="scientific">Dactylosporangium sucinum</name>
    <dbReference type="NCBI Taxonomy" id="1424081"/>
    <lineage>
        <taxon>Bacteria</taxon>
        <taxon>Bacillati</taxon>
        <taxon>Actinomycetota</taxon>
        <taxon>Actinomycetes</taxon>
        <taxon>Micromonosporales</taxon>
        <taxon>Micromonosporaceae</taxon>
        <taxon>Dactylosporangium</taxon>
    </lineage>
</organism>
<gene>
    <name evidence="5" type="ORF">GCM10007977_013330</name>
</gene>
<feature type="region of interest" description="Disordered" evidence="2">
    <location>
        <begin position="175"/>
        <end position="216"/>
    </location>
</feature>
<evidence type="ECO:0000256" key="1">
    <source>
        <dbReference type="SAM" id="Coils"/>
    </source>
</evidence>
<evidence type="ECO:0000259" key="4">
    <source>
        <dbReference type="Pfam" id="PF26571"/>
    </source>
</evidence>
<feature type="compositionally biased region" description="Gly residues" evidence="2">
    <location>
        <begin position="177"/>
        <end position="188"/>
    </location>
</feature>
<name>A0A917WLR5_9ACTN</name>
<evidence type="ECO:0000313" key="6">
    <source>
        <dbReference type="Proteomes" id="UP000642070"/>
    </source>
</evidence>
<comment type="caution">
    <text evidence="5">The sequence shown here is derived from an EMBL/GenBank/DDBJ whole genome shotgun (WGS) entry which is preliminary data.</text>
</comment>
<sequence>MLTAPNRVLTLLAAVVVMVVGFANPAAAEPGEDGGQNLTVRQALDKALGEYNDAKGRLDKSVADQTVLTGELAKTQQRLTELEATAGTVANAAYRGRRVSLANVMLGADDADSMLHDLVTVEYMLARDDKALREVNETRKKLEQQQKDLNDAIANQQAQLKIMEANKKAAEDALRKAGGGGDTGGAPTGGKVTTKPVARNPDGSFPKESCSLDDPTTSGCISPRMRNAYNEARLAGYTHYTSCFRSGGGGDHPLGKACDFSANASTFVNARATGADKTYGDNLAAWCVANAKNLGVKYVIWYKRIWQPSSGWKSYGGDGTPAGDHYNHVHLSMQ</sequence>
<feature type="chain" id="PRO_5038100241" description="ARB-07466-like C-terminal domain-containing protein" evidence="3">
    <location>
        <begin position="29"/>
        <end position="334"/>
    </location>
</feature>
<reference evidence="5" key="2">
    <citation type="submission" date="2020-09" db="EMBL/GenBank/DDBJ databases">
        <authorList>
            <person name="Sun Q."/>
            <person name="Ohkuma M."/>
        </authorList>
    </citation>
    <scope>NUCLEOTIDE SEQUENCE</scope>
    <source>
        <strain evidence="5">JCM 19831</strain>
    </source>
</reference>
<dbReference type="Gene3D" id="6.10.250.3150">
    <property type="match status" value="1"/>
</dbReference>
<protein>
    <recommendedName>
        <fullName evidence="4">ARB-07466-like C-terminal domain-containing protein</fullName>
    </recommendedName>
</protein>
<reference evidence="5" key="1">
    <citation type="journal article" date="2014" name="Int. J. Syst. Evol. Microbiol.">
        <title>Complete genome sequence of Corynebacterium casei LMG S-19264T (=DSM 44701T), isolated from a smear-ripened cheese.</title>
        <authorList>
            <consortium name="US DOE Joint Genome Institute (JGI-PGF)"/>
            <person name="Walter F."/>
            <person name="Albersmeier A."/>
            <person name="Kalinowski J."/>
            <person name="Ruckert C."/>
        </authorList>
    </citation>
    <scope>NUCLEOTIDE SEQUENCE</scope>
    <source>
        <strain evidence="5">JCM 19831</strain>
    </source>
</reference>
<dbReference type="Pfam" id="PF26571">
    <property type="entry name" value="VldE"/>
    <property type="match status" value="1"/>
</dbReference>
<keyword evidence="1" id="KW-0175">Coiled coil</keyword>
<evidence type="ECO:0000313" key="5">
    <source>
        <dbReference type="EMBL" id="GGM13583.1"/>
    </source>
</evidence>
<feature type="coiled-coil region" evidence="1">
    <location>
        <begin position="125"/>
        <end position="173"/>
    </location>
</feature>
<dbReference type="EMBL" id="BMPI01000005">
    <property type="protein sequence ID" value="GGM13583.1"/>
    <property type="molecule type" value="Genomic_DNA"/>
</dbReference>
<keyword evidence="6" id="KW-1185">Reference proteome</keyword>
<feature type="signal peptide" evidence="3">
    <location>
        <begin position="1"/>
        <end position="28"/>
    </location>
</feature>
<evidence type="ECO:0000256" key="2">
    <source>
        <dbReference type="SAM" id="MobiDB-lite"/>
    </source>
</evidence>
<proteinExistence type="predicted"/>
<dbReference type="InterPro" id="IPR058593">
    <property type="entry name" value="ARB_07466-like_C"/>
</dbReference>
<evidence type="ECO:0000256" key="3">
    <source>
        <dbReference type="SAM" id="SignalP"/>
    </source>
</evidence>
<keyword evidence="3" id="KW-0732">Signal</keyword>
<feature type="domain" description="ARB-07466-like C-terminal" evidence="4">
    <location>
        <begin position="218"/>
        <end position="326"/>
    </location>
</feature>
<dbReference type="Proteomes" id="UP000642070">
    <property type="component" value="Unassembled WGS sequence"/>
</dbReference>
<accession>A0A917WLR5</accession>
<dbReference type="RefSeq" id="WP_190248815.1">
    <property type="nucleotide sequence ID" value="NZ_BMPI01000005.1"/>
</dbReference>
<dbReference type="AlphaFoldDB" id="A0A917WLR5"/>